<keyword evidence="1" id="KW-0812">Transmembrane</keyword>
<keyword evidence="1" id="KW-0472">Membrane</keyword>
<name>K1XIQ2_9BACT</name>
<evidence type="ECO:0000256" key="1">
    <source>
        <dbReference type="SAM" id="Phobius"/>
    </source>
</evidence>
<proteinExistence type="predicted"/>
<gene>
    <name evidence="2" type="ORF">ACD_78C00125G0001</name>
</gene>
<keyword evidence="1" id="KW-1133">Transmembrane helix</keyword>
<evidence type="ECO:0000313" key="2">
    <source>
        <dbReference type="EMBL" id="EKD30195.1"/>
    </source>
</evidence>
<feature type="non-terminal residue" evidence="2">
    <location>
        <position position="119"/>
    </location>
</feature>
<comment type="caution">
    <text evidence="2">The sequence shown here is derived from an EMBL/GenBank/DDBJ whole genome shotgun (WGS) entry which is preliminary data.</text>
</comment>
<organism evidence="2">
    <name type="scientific">uncultured bacterium</name>
    <name type="common">gcode 4</name>
    <dbReference type="NCBI Taxonomy" id="1234023"/>
    <lineage>
        <taxon>Bacteria</taxon>
        <taxon>environmental samples</taxon>
    </lineage>
</organism>
<protein>
    <submittedName>
        <fullName evidence="2">Uncharacterized protein</fullName>
    </submittedName>
</protein>
<accession>K1XIQ2</accession>
<feature type="transmembrane region" description="Helical" evidence="1">
    <location>
        <begin position="90"/>
        <end position="107"/>
    </location>
</feature>
<dbReference type="EMBL" id="AMFJ01034125">
    <property type="protein sequence ID" value="EKD30195.1"/>
    <property type="molecule type" value="Genomic_DNA"/>
</dbReference>
<dbReference type="AlphaFoldDB" id="K1XIQ2"/>
<sequence>MIFCVRRLKNFRFGSKTIESRFVFIELFSVLREDIEVGVEELDNPSFFPSFLPFHVYITKLSFVETEKSFCFGEYIDVSVRTRIRWNSFFPVRIAVFLHFSTLYIGADETWSSDKIEFF</sequence>
<reference evidence="2" key="1">
    <citation type="journal article" date="2012" name="Science">
        <title>Fermentation, hydrogen, and sulfur metabolism in multiple uncultivated bacterial phyla.</title>
        <authorList>
            <person name="Wrighton K.C."/>
            <person name="Thomas B.C."/>
            <person name="Sharon I."/>
            <person name="Miller C.S."/>
            <person name="Castelle C.J."/>
            <person name="VerBerkmoes N.C."/>
            <person name="Wilkins M.J."/>
            <person name="Hettich R.L."/>
            <person name="Lipton M.S."/>
            <person name="Williams K.H."/>
            <person name="Long P.E."/>
            <person name="Banfield J.F."/>
        </authorList>
    </citation>
    <scope>NUCLEOTIDE SEQUENCE [LARGE SCALE GENOMIC DNA]</scope>
</reference>